<dbReference type="GO" id="GO:0141166">
    <property type="term" value="P:chromosomal 5-methylcytosine DNA demethylation pathway"/>
    <property type="evidence" value="ECO:0007669"/>
    <property type="project" value="InterPro"/>
</dbReference>
<gene>
    <name evidence="2" type="ORF">L484_010163</name>
</gene>
<dbReference type="PANTHER" id="PTHR46213">
    <property type="entry name" value="TRANSCRIPTIONAL ACTIVATOR DEMETER"/>
    <property type="match status" value="1"/>
</dbReference>
<dbReference type="EMBL" id="KE344746">
    <property type="protein sequence ID" value="EXB77337.1"/>
    <property type="molecule type" value="Genomic_DNA"/>
</dbReference>
<reference evidence="3" key="1">
    <citation type="submission" date="2013-01" db="EMBL/GenBank/DDBJ databases">
        <title>Draft Genome Sequence of a Mulberry Tree, Morus notabilis C.K. Schneid.</title>
        <authorList>
            <person name="He N."/>
            <person name="Zhao S."/>
        </authorList>
    </citation>
    <scope>NUCLEOTIDE SEQUENCE</scope>
</reference>
<proteinExistence type="predicted"/>
<sequence>MMKIINELNNDGDSSHMVESTKLQEKQNFEEGDGQVIDLNKTPRQKQRRKKYRHKVITEGKPRTPRPKTTNLAETKKNTTGKRQYVRKNGNEIALETPPEVAR</sequence>
<dbReference type="InterPro" id="IPR044811">
    <property type="entry name" value="DME/ROS1"/>
</dbReference>
<keyword evidence="3" id="KW-1185">Reference proteome</keyword>
<dbReference type="Proteomes" id="UP000030645">
    <property type="component" value="Unassembled WGS sequence"/>
</dbReference>
<accession>W9R9I4</accession>
<name>W9R9I4_9ROSA</name>
<dbReference type="AlphaFoldDB" id="W9R9I4"/>
<dbReference type="GO" id="GO:0019104">
    <property type="term" value="F:DNA N-glycosylase activity"/>
    <property type="evidence" value="ECO:0007669"/>
    <property type="project" value="InterPro"/>
</dbReference>
<dbReference type="GO" id="GO:0035514">
    <property type="term" value="F:DNA demethylase activity"/>
    <property type="evidence" value="ECO:0007669"/>
    <property type="project" value="InterPro"/>
</dbReference>
<protein>
    <submittedName>
        <fullName evidence="2">Uncharacterized protein</fullName>
    </submittedName>
</protein>
<evidence type="ECO:0000256" key="1">
    <source>
        <dbReference type="SAM" id="MobiDB-lite"/>
    </source>
</evidence>
<evidence type="ECO:0000313" key="2">
    <source>
        <dbReference type="EMBL" id="EXB77337.1"/>
    </source>
</evidence>
<organism evidence="2 3">
    <name type="scientific">Morus notabilis</name>
    <dbReference type="NCBI Taxonomy" id="981085"/>
    <lineage>
        <taxon>Eukaryota</taxon>
        <taxon>Viridiplantae</taxon>
        <taxon>Streptophyta</taxon>
        <taxon>Embryophyta</taxon>
        <taxon>Tracheophyta</taxon>
        <taxon>Spermatophyta</taxon>
        <taxon>Magnoliopsida</taxon>
        <taxon>eudicotyledons</taxon>
        <taxon>Gunneridae</taxon>
        <taxon>Pentapetalae</taxon>
        <taxon>rosids</taxon>
        <taxon>fabids</taxon>
        <taxon>Rosales</taxon>
        <taxon>Moraceae</taxon>
        <taxon>Moreae</taxon>
        <taxon>Morus</taxon>
    </lineage>
</organism>
<dbReference type="PANTHER" id="PTHR46213:SF13">
    <property type="entry name" value="DEMETER-LIKE PROTEIN 2-RELATED"/>
    <property type="match status" value="1"/>
</dbReference>
<feature type="region of interest" description="Disordered" evidence="1">
    <location>
        <begin position="1"/>
        <end position="35"/>
    </location>
</feature>
<evidence type="ECO:0000313" key="3">
    <source>
        <dbReference type="Proteomes" id="UP000030645"/>
    </source>
</evidence>